<feature type="region of interest" description="Disordered" evidence="1">
    <location>
        <begin position="1"/>
        <end position="69"/>
    </location>
</feature>
<feature type="compositionally biased region" description="Low complexity" evidence="1">
    <location>
        <begin position="1"/>
        <end position="14"/>
    </location>
</feature>
<reference evidence="2" key="1">
    <citation type="submission" date="2021-02" db="EMBL/GenBank/DDBJ databases">
        <authorList>
            <person name="Nowell W R."/>
        </authorList>
    </citation>
    <scope>NUCLEOTIDE SEQUENCE</scope>
</reference>
<feature type="compositionally biased region" description="Low complexity" evidence="1">
    <location>
        <begin position="46"/>
        <end position="61"/>
    </location>
</feature>
<feature type="non-terminal residue" evidence="2">
    <location>
        <position position="1"/>
    </location>
</feature>
<sequence>MYNSNIDNSSNSANMPPRGSSDRSKSHMRTSNRSLHRTLRSQSPCSSIIRRSTNRSSSGRSHNLRNIVPDSSIHSTNILSSSIHSGKNVQASLNRDQNDNDITIEFNSIVIDVNSYQNQTFPATTNSVQTNHPFELDKALPPKMATPLSVLIPEYTPPDRHTRSSRIINEYHQYINDLKSVLPHVGPIAFANNIWKDVSAHHIICLSLYTFTMNFEFVSLPISFHLFHEQKLSSNIQAFFEHERDRFSLNTRILAGITIDNGPDIKSAASYNILGARFACLAHCLNVTVPRGLNLWEKPNSKKYPFDSAHHEIIDSLINDEDDELTSDFLPNISSISLG</sequence>
<dbReference type="AlphaFoldDB" id="A0A819S236"/>
<evidence type="ECO:0000313" key="2">
    <source>
        <dbReference type="EMBL" id="CAF4057140.1"/>
    </source>
</evidence>
<name>A0A819S236_9BILA</name>
<organism evidence="2 3">
    <name type="scientific">Rotaria sordida</name>
    <dbReference type="NCBI Taxonomy" id="392033"/>
    <lineage>
        <taxon>Eukaryota</taxon>
        <taxon>Metazoa</taxon>
        <taxon>Spiralia</taxon>
        <taxon>Gnathifera</taxon>
        <taxon>Rotifera</taxon>
        <taxon>Eurotatoria</taxon>
        <taxon>Bdelloidea</taxon>
        <taxon>Philodinida</taxon>
        <taxon>Philodinidae</taxon>
        <taxon>Rotaria</taxon>
    </lineage>
</organism>
<proteinExistence type="predicted"/>
<accession>A0A819S236</accession>
<dbReference type="EMBL" id="CAJOAX010009493">
    <property type="protein sequence ID" value="CAF4057140.1"/>
    <property type="molecule type" value="Genomic_DNA"/>
</dbReference>
<feature type="compositionally biased region" description="Basic residues" evidence="1">
    <location>
        <begin position="26"/>
        <end position="39"/>
    </location>
</feature>
<comment type="caution">
    <text evidence="2">The sequence shown here is derived from an EMBL/GenBank/DDBJ whole genome shotgun (WGS) entry which is preliminary data.</text>
</comment>
<evidence type="ECO:0000256" key="1">
    <source>
        <dbReference type="SAM" id="MobiDB-lite"/>
    </source>
</evidence>
<gene>
    <name evidence="2" type="ORF">OTI717_LOCUS31956</name>
</gene>
<protein>
    <submittedName>
        <fullName evidence="2">Uncharacterized protein</fullName>
    </submittedName>
</protein>
<dbReference type="Proteomes" id="UP000663823">
    <property type="component" value="Unassembled WGS sequence"/>
</dbReference>
<evidence type="ECO:0000313" key="3">
    <source>
        <dbReference type="Proteomes" id="UP000663823"/>
    </source>
</evidence>